<dbReference type="EMBL" id="JAEFBJ010000012">
    <property type="protein sequence ID" value="KAG7547860.1"/>
    <property type="molecule type" value="Genomic_DNA"/>
</dbReference>
<dbReference type="SMART" id="SM00256">
    <property type="entry name" value="FBOX"/>
    <property type="match status" value="1"/>
</dbReference>
<dbReference type="PROSITE" id="PS50181">
    <property type="entry name" value="FBOX"/>
    <property type="match status" value="1"/>
</dbReference>
<keyword evidence="3" id="KW-1185">Reference proteome</keyword>
<dbReference type="InterPro" id="IPR013187">
    <property type="entry name" value="F-box-assoc_dom_typ3"/>
</dbReference>
<accession>A0A8T1YP60</accession>
<comment type="caution">
    <text evidence="2">The sequence shown here is derived from an EMBL/GenBank/DDBJ whole genome shotgun (WGS) entry which is preliminary data.</text>
</comment>
<dbReference type="PANTHER" id="PTHR31111">
    <property type="entry name" value="BNAA05G37150D PROTEIN-RELATED"/>
    <property type="match status" value="1"/>
</dbReference>
<gene>
    <name evidence="2" type="ORF">ISN44_As12g030690</name>
</gene>
<dbReference type="PANTHER" id="PTHR31111:SF130">
    <property type="entry name" value="F-BOX ASSOCIATED UBIQUITINATION EFFECTOR FAMILY PROTEIN"/>
    <property type="match status" value="1"/>
</dbReference>
<dbReference type="Pfam" id="PF08268">
    <property type="entry name" value="FBA_3"/>
    <property type="match status" value="2"/>
</dbReference>
<dbReference type="CDD" id="cd22157">
    <property type="entry name" value="F-box_AtFBW1-like"/>
    <property type="match status" value="1"/>
</dbReference>
<evidence type="ECO:0000313" key="2">
    <source>
        <dbReference type="EMBL" id="KAG7547860.1"/>
    </source>
</evidence>
<dbReference type="Pfam" id="PF00646">
    <property type="entry name" value="F-box"/>
    <property type="match status" value="1"/>
</dbReference>
<evidence type="ECO:0000259" key="1">
    <source>
        <dbReference type="PROSITE" id="PS50181"/>
    </source>
</evidence>
<evidence type="ECO:0000313" key="3">
    <source>
        <dbReference type="Proteomes" id="UP000694251"/>
    </source>
</evidence>
<dbReference type="NCBIfam" id="TIGR01640">
    <property type="entry name" value="F_box_assoc_1"/>
    <property type="match status" value="1"/>
</dbReference>
<feature type="domain" description="F-box" evidence="1">
    <location>
        <begin position="1"/>
        <end position="49"/>
    </location>
</feature>
<reference evidence="2 3" key="1">
    <citation type="submission" date="2020-12" db="EMBL/GenBank/DDBJ databases">
        <title>Concerted genomic and epigenomic changes stabilize Arabidopsis allopolyploids.</title>
        <authorList>
            <person name="Chen Z."/>
        </authorList>
    </citation>
    <scope>NUCLEOTIDE SEQUENCE [LARGE SCALE GENOMIC DNA]</scope>
    <source>
        <strain evidence="2">As9502</strain>
        <tissue evidence="2">Leaf</tissue>
    </source>
</reference>
<organism evidence="2 3">
    <name type="scientific">Arabidopsis suecica</name>
    <name type="common">Swedish thale-cress</name>
    <name type="synonym">Cardaminopsis suecica</name>
    <dbReference type="NCBI Taxonomy" id="45249"/>
    <lineage>
        <taxon>Eukaryota</taxon>
        <taxon>Viridiplantae</taxon>
        <taxon>Streptophyta</taxon>
        <taxon>Embryophyta</taxon>
        <taxon>Tracheophyta</taxon>
        <taxon>Spermatophyta</taxon>
        <taxon>Magnoliopsida</taxon>
        <taxon>eudicotyledons</taxon>
        <taxon>Gunneridae</taxon>
        <taxon>Pentapetalae</taxon>
        <taxon>rosids</taxon>
        <taxon>malvids</taxon>
        <taxon>Brassicales</taxon>
        <taxon>Brassicaceae</taxon>
        <taxon>Camelineae</taxon>
        <taxon>Arabidopsis</taxon>
    </lineage>
</organism>
<proteinExistence type="predicted"/>
<dbReference type="OrthoDB" id="1555129at2759"/>
<name>A0A8T1YP60_ARASU</name>
<dbReference type="Proteomes" id="UP000694251">
    <property type="component" value="Chromosome 12"/>
</dbReference>
<dbReference type="InterPro" id="IPR001810">
    <property type="entry name" value="F-box_dom"/>
</dbReference>
<sequence length="362" mass="41993">MNSDSIPIDLITEICSRLPAKSIARFRCVSKLWSSILRRPYFTELFLTRSSAKPRILFAIEGDGWWSLFSLPQTLMSPYDESSSSLVVTAKYHMDFHQDPNMWIHPSSDRHFSCGYASGLIYFYSMCIKLKDDYVEVPSICNPNTGQYAILPSLERGVEGFEKPFSFLGFDPIDKQYKVLKPHQGCGGYHRIVTLGNGTGKMRWRTIKCPLPHDPVSEGICINGVLYYLDAIELYMWILEDVEKHEWSKYAYTLWDDKFFVDDDKYAHVVVVGVTSMGEIILSMGYYTSDQPFYVFYFNPKNNTIQRVEIRGLEECDYDHLRHMVYTFVDHVEDLNVNDSKLLNSSIYAPYVKTKEEEKDEE</sequence>
<dbReference type="AlphaFoldDB" id="A0A8T1YP60"/>
<protein>
    <submittedName>
        <fullName evidence="2">F-box associated interaction domain</fullName>
    </submittedName>
</protein>
<dbReference type="InterPro" id="IPR017451">
    <property type="entry name" value="F-box-assoc_interact_dom"/>
</dbReference>